<dbReference type="GO" id="GO:0015935">
    <property type="term" value="C:small ribosomal subunit"/>
    <property type="evidence" value="ECO:0007669"/>
    <property type="project" value="TreeGrafter"/>
</dbReference>
<evidence type="ECO:0000256" key="3">
    <source>
        <dbReference type="HAMAP-Rule" id="MF_00385"/>
    </source>
</evidence>
<reference evidence="6" key="1">
    <citation type="submission" date="2017-02" db="EMBL/GenBank/DDBJ databases">
        <title>Comparative genomics and description of representatives of a novel lineage of planctomycetes thriving in anoxic sediments.</title>
        <authorList>
            <person name="Spring S."/>
            <person name="Bunk B."/>
            <person name="Sproer C."/>
            <person name="Klenk H.-P."/>
        </authorList>
    </citation>
    <scope>NUCLEOTIDE SEQUENCE [LARGE SCALE GENOMIC DNA]</scope>
    <source>
        <strain evidence="6">L21-RPul-D3</strain>
    </source>
</reference>
<dbReference type="OrthoDB" id="9807878at2"/>
<gene>
    <name evidence="3 5" type="primary">rpsP</name>
    <name evidence="5" type="ORF">L21SP3_00360</name>
</gene>
<dbReference type="InterPro" id="IPR000307">
    <property type="entry name" value="Ribosomal_bS16"/>
</dbReference>
<dbReference type="PANTHER" id="PTHR12919">
    <property type="entry name" value="30S RIBOSOMAL PROTEIN S16"/>
    <property type="match status" value="1"/>
</dbReference>
<evidence type="ECO:0000256" key="2">
    <source>
        <dbReference type="ARBA" id="ARBA00023274"/>
    </source>
</evidence>
<name>A0A1Q2HMW1_9BACT</name>
<dbReference type="GO" id="GO:0005737">
    <property type="term" value="C:cytoplasm"/>
    <property type="evidence" value="ECO:0007669"/>
    <property type="project" value="UniProtKB-ARBA"/>
</dbReference>
<dbReference type="HAMAP" id="MF_00385">
    <property type="entry name" value="Ribosomal_bS16"/>
    <property type="match status" value="1"/>
</dbReference>
<dbReference type="AlphaFoldDB" id="A0A1Q2HMW1"/>
<feature type="region of interest" description="Disordered" evidence="4">
    <location>
        <begin position="128"/>
        <end position="152"/>
    </location>
</feature>
<sequence>MAVKLRMTRMGRRHRPFFRINAVESTTPRDGRILEKVGHYDPLKKDKDSQIELDTEKAKKWIDKGAVPSDTVAQILEKFEIECPTYKRKKARRDRAKALARKKGVPFTKQEKLAAAKAKTDKIEAAKAEAEAKEKAKAEKAEAENAKAEKAE</sequence>
<dbReference type="EMBL" id="CP019633">
    <property type="protein sequence ID" value="AQQ08573.1"/>
    <property type="molecule type" value="Genomic_DNA"/>
</dbReference>
<evidence type="ECO:0000313" key="5">
    <source>
        <dbReference type="EMBL" id="AQQ08573.1"/>
    </source>
</evidence>
<dbReference type="SUPFAM" id="SSF54565">
    <property type="entry name" value="Ribosomal protein S16"/>
    <property type="match status" value="1"/>
</dbReference>
<dbReference type="PANTHER" id="PTHR12919:SF20">
    <property type="entry name" value="SMALL RIBOSOMAL SUBUNIT PROTEIN BS16M"/>
    <property type="match status" value="1"/>
</dbReference>
<dbReference type="Gene3D" id="3.30.1320.10">
    <property type="match status" value="1"/>
</dbReference>
<dbReference type="GO" id="GO:0003735">
    <property type="term" value="F:structural constituent of ribosome"/>
    <property type="evidence" value="ECO:0007669"/>
    <property type="project" value="InterPro"/>
</dbReference>
<dbReference type="KEGG" id="pbu:L21SP3_00360"/>
<keyword evidence="2 3" id="KW-0687">Ribonucleoprotein</keyword>
<evidence type="ECO:0000313" key="6">
    <source>
        <dbReference type="Proteomes" id="UP000188273"/>
    </source>
</evidence>
<dbReference type="NCBIfam" id="TIGR00002">
    <property type="entry name" value="S16"/>
    <property type="match status" value="1"/>
</dbReference>
<dbReference type="Pfam" id="PF00886">
    <property type="entry name" value="Ribosomal_S16"/>
    <property type="match status" value="1"/>
</dbReference>
<dbReference type="STRING" id="1940790.L21SP3_00360"/>
<dbReference type="GO" id="GO:0006412">
    <property type="term" value="P:translation"/>
    <property type="evidence" value="ECO:0007669"/>
    <property type="project" value="UniProtKB-UniRule"/>
</dbReference>
<dbReference type="InterPro" id="IPR023803">
    <property type="entry name" value="Ribosomal_bS16_dom_sf"/>
</dbReference>
<evidence type="ECO:0000256" key="1">
    <source>
        <dbReference type="ARBA" id="ARBA00022980"/>
    </source>
</evidence>
<comment type="similarity">
    <text evidence="3">Belongs to the bacterial ribosomal protein bS16 family.</text>
</comment>
<keyword evidence="1 3" id="KW-0689">Ribosomal protein</keyword>
<evidence type="ECO:0000256" key="4">
    <source>
        <dbReference type="SAM" id="MobiDB-lite"/>
    </source>
</evidence>
<proteinExistence type="inferred from homology"/>
<organism evidence="5 6">
    <name type="scientific">Sedimentisphaera cyanobacteriorum</name>
    <dbReference type="NCBI Taxonomy" id="1940790"/>
    <lineage>
        <taxon>Bacteria</taxon>
        <taxon>Pseudomonadati</taxon>
        <taxon>Planctomycetota</taxon>
        <taxon>Phycisphaerae</taxon>
        <taxon>Sedimentisphaerales</taxon>
        <taxon>Sedimentisphaeraceae</taxon>
        <taxon>Sedimentisphaera</taxon>
    </lineage>
</organism>
<dbReference type="Proteomes" id="UP000188273">
    <property type="component" value="Chromosome"/>
</dbReference>
<dbReference type="RefSeq" id="WP_077539003.1">
    <property type="nucleotide sequence ID" value="NZ_CP019633.1"/>
</dbReference>
<accession>A0A1Q2HMW1</accession>
<keyword evidence="6" id="KW-1185">Reference proteome</keyword>
<protein>
    <recommendedName>
        <fullName evidence="3">Small ribosomal subunit protein bS16</fullName>
    </recommendedName>
</protein>